<accession>A0ABU6XD75</accession>
<comment type="caution">
    <text evidence="2">The sequence shown here is derived from an EMBL/GenBank/DDBJ whole genome shotgun (WGS) entry which is preliminary data.</text>
</comment>
<dbReference type="InterPro" id="IPR008802">
    <property type="entry name" value="REF"/>
</dbReference>
<evidence type="ECO:0000313" key="3">
    <source>
        <dbReference type="Proteomes" id="UP001341840"/>
    </source>
</evidence>
<gene>
    <name evidence="2" type="ORF">PIB30_041000</name>
</gene>
<dbReference type="Proteomes" id="UP001341840">
    <property type="component" value="Unassembled WGS sequence"/>
</dbReference>
<dbReference type="EMBL" id="JASCZI010211673">
    <property type="protein sequence ID" value="MED6195756.1"/>
    <property type="molecule type" value="Genomic_DNA"/>
</dbReference>
<protein>
    <submittedName>
        <fullName evidence="2">Uncharacterized protein</fullName>
    </submittedName>
</protein>
<name>A0ABU6XD75_9FABA</name>
<dbReference type="PANTHER" id="PTHR33732:SF9">
    <property type="entry name" value="REF_SRPP-LIKE PROTEIN OS05G0151300_LOC_OS05G05940"/>
    <property type="match status" value="1"/>
</dbReference>
<sequence>MRWSAAYNYARASSGTWKPNVQSVEECVKNVIGPVYNNFHLMPEEILRYTDNKVDASMAAMQAAPAAARATITDAMKNLYAKYEPSAKELYARYEPVVEQYAVSAWQQLNSLPQFPRLLGALGSVLHR</sequence>
<dbReference type="Pfam" id="PF05755">
    <property type="entry name" value="REF"/>
    <property type="match status" value="1"/>
</dbReference>
<proteinExistence type="inferred from homology"/>
<organism evidence="2 3">
    <name type="scientific">Stylosanthes scabra</name>
    <dbReference type="NCBI Taxonomy" id="79078"/>
    <lineage>
        <taxon>Eukaryota</taxon>
        <taxon>Viridiplantae</taxon>
        <taxon>Streptophyta</taxon>
        <taxon>Embryophyta</taxon>
        <taxon>Tracheophyta</taxon>
        <taxon>Spermatophyta</taxon>
        <taxon>Magnoliopsida</taxon>
        <taxon>eudicotyledons</taxon>
        <taxon>Gunneridae</taxon>
        <taxon>Pentapetalae</taxon>
        <taxon>rosids</taxon>
        <taxon>fabids</taxon>
        <taxon>Fabales</taxon>
        <taxon>Fabaceae</taxon>
        <taxon>Papilionoideae</taxon>
        <taxon>50 kb inversion clade</taxon>
        <taxon>dalbergioids sensu lato</taxon>
        <taxon>Dalbergieae</taxon>
        <taxon>Pterocarpus clade</taxon>
        <taxon>Stylosanthes</taxon>
    </lineage>
</organism>
<evidence type="ECO:0000256" key="1">
    <source>
        <dbReference type="ARBA" id="ARBA00009737"/>
    </source>
</evidence>
<reference evidence="2 3" key="1">
    <citation type="journal article" date="2023" name="Plants (Basel)">
        <title>Bridging the Gap: Combining Genomics and Transcriptomics Approaches to Understand Stylosanthes scabra, an Orphan Legume from the Brazilian Caatinga.</title>
        <authorList>
            <person name="Ferreira-Neto J.R.C."/>
            <person name="da Silva M.D."/>
            <person name="Binneck E."/>
            <person name="de Melo N.F."/>
            <person name="da Silva R.H."/>
            <person name="de Melo A.L.T.M."/>
            <person name="Pandolfi V."/>
            <person name="Bustamante F.O."/>
            <person name="Brasileiro-Vidal A.C."/>
            <person name="Benko-Iseppon A.M."/>
        </authorList>
    </citation>
    <scope>NUCLEOTIDE SEQUENCE [LARGE SCALE GENOMIC DNA]</scope>
    <source>
        <tissue evidence="2">Leaves</tissue>
    </source>
</reference>
<comment type="similarity">
    <text evidence="1">Belongs to the REF/SRPP family.</text>
</comment>
<evidence type="ECO:0000313" key="2">
    <source>
        <dbReference type="EMBL" id="MED6195756.1"/>
    </source>
</evidence>
<dbReference type="PANTHER" id="PTHR33732">
    <property type="entry name" value="REF/SRPP-LIKE PROTEIN OS05G0151300/LOC_OS05G05940"/>
    <property type="match status" value="1"/>
</dbReference>
<keyword evidence="3" id="KW-1185">Reference proteome</keyword>